<dbReference type="GO" id="GO:0005829">
    <property type="term" value="C:cytosol"/>
    <property type="evidence" value="ECO:0007669"/>
    <property type="project" value="TreeGrafter"/>
</dbReference>
<keyword evidence="6" id="KW-1185">Reference proteome</keyword>
<evidence type="ECO:0000256" key="3">
    <source>
        <dbReference type="ARBA" id="ARBA00022839"/>
    </source>
</evidence>
<dbReference type="AlphaFoldDB" id="A0A552WRX0"/>
<gene>
    <name evidence="5" type="ORF">FJ693_09165</name>
</gene>
<accession>A0A552WRX0</accession>
<evidence type="ECO:0000313" key="5">
    <source>
        <dbReference type="EMBL" id="TRW45570.1"/>
    </source>
</evidence>
<dbReference type="GO" id="GO:0003676">
    <property type="term" value="F:nucleic acid binding"/>
    <property type="evidence" value="ECO:0007669"/>
    <property type="project" value="InterPro"/>
</dbReference>
<name>A0A552WRX0_9MICO</name>
<dbReference type="InterPro" id="IPR036397">
    <property type="entry name" value="RNaseH_sf"/>
</dbReference>
<dbReference type="CDD" id="cd06127">
    <property type="entry name" value="DEDDh"/>
    <property type="match status" value="1"/>
</dbReference>
<dbReference type="GO" id="GO:0008408">
    <property type="term" value="F:3'-5' exonuclease activity"/>
    <property type="evidence" value="ECO:0007669"/>
    <property type="project" value="TreeGrafter"/>
</dbReference>
<dbReference type="NCBIfam" id="NF005927">
    <property type="entry name" value="PRK07942.1"/>
    <property type="match status" value="1"/>
</dbReference>
<dbReference type="SMART" id="SM00479">
    <property type="entry name" value="EXOIII"/>
    <property type="match status" value="1"/>
</dbReference>
<dbReference type="Proteomes" id="UP000318693">
    <property type="component" value="Unassembled WGS sequence"/>
</dbReference>
<dbReference type="Pfam" id="PF00929">
    <property type="entry name" value="RNase_T"/>
    <property type="match status" value="1"/>
</dbReference>
<dbReference type="RefSeq" id="WP_143418239.1">
    <property type="nucleotide sequence ID" value="NZ_VJXR01000021.1"/>
</dbReference>
<evidence type="ECO:0000313" key="6">
    <source>
        <dbReference type="Proteomes" id="UP000318693"/>
    </source>
</evidence>
<protein>
    <submittedName>
        <fullName evidence="5">DNA polymerase III subunit epsilon</fullName>
    </submittedName>
</protein>
<evidence type="ECO:0000256" key="1">
    <source>
        <dbReference type="ARBA" id="ARBA00022722"/>
    </source>
</evidence>
<reference evidence="5 6" key="1">
    <citation type="submission" date="2019-07" db="EMBL/GenBank/DDBJ databases">
        <title>Georgenia wutianyii sp. nov. and Georgenia *** sp. nov. isolated from plateau pika (Ochotona curzoniae) in the Qinghai-Tibet plateau of China.</title>
        <authorList>
            <person name="Tian Z."/>
        </authorList>
    </citation>
    <scope>NUCLEOTIDE SEQUENCE [LARGE SCALE GENOMIC DNA]</scope>
    <source>
        <strain evidence="5 6">Z446</strain>
    </source>
</reference>
<proteinExistence type="predicted"/>
<dbReference type="Gene3D" id="3.30.420.10">
    <property type="entry name" value="Ribonuclease H-like superfamily/Ribonuclease H"/>
    <property type="match status" value="1"/>
</dbReference>
<keyword evidence="3" id="KW-0269">Exonuclease</keyword>
<keyword evidence="1" id="KW-0540">Nuclease</keyword>
<dbReference type="InterPro" id="IPR012337">
    <property type="entry name" value="RNaseH-like_sf"/>
</dbReference>
<feature type="domain" description="Exonuclease" evidence="4">
    <location>
        <begin position="8"/>
        <end position="186"/>
    </location>
</feature>
<evidence type="ECO:0000256" key="2">
    <source>
        <dbReference type="ARBA" id="ARBA00022801"/>
    </source>
</evidence>
<dbReference type="SUPFAM" id="SSF53098">
    <property type="entry name" value="Ribonuclease H-like"/>
    <property type="match status" value="1"/>
</dbReference>
<keyword evidence="2" id="KW-0378">Hydrolase</keyword>
<evidence type="ECO:0000259" key="4">
    <source>
        <dbReference type="SMART" id="SM00479"/>
    </source>
</evidence>
<dbReference type="EMBL" id="VJXR01000021">
    <property type="protein sequence ID" value="TRW45570.1"/>
    <property type="molecule type" value="Genomic_DNA"/>
</dbReference>
<dbReference type="PANTHER" id="PTHR30231:SF4">
    <property type="entry name" value="PROTEIN NEN2"/>
    <property type="match status" value="1"/>
</dbReference>
<organism evidence="5 6">
    <name type="scientific">Georgenia yuyongxinii</name>
    <dbReference type="NCBI Taxonomy" id="2589797"/>
    <lineage>
        <taxon>Bacteria</taxon>
        <taxon>Bacillati</taxon>
        <taxon>Actinomycetota</taxon>
        <taxon>Actinomycetes</taxon>
        <taxon>Micrococcales</taxon>
        <taxon>Bogoriellaceae</taxon>
        <taxon>Georgenia</taxon>
    </lineage>
</organism>
<comment type="caution">
    <text evidence="5">The sequence shown here is derived from an EMBL/GenBank/DDBJ whole genome shotgun (WGS) entry which is preliminary data.</text>
</comment>
<dbReference type="InterPro" id="IPR013520">
    <property type="entry name" value="Ribonucl_H"/>
</dbReference>
<dbReference type="PANTHER" id="PTHR30231">
    <property type="entry name" value="DNA POLYMERASE III SUBUNIT EPSILON"/>
    <property type="match status" value="1"/>
</dbReference>
<sequence>MTSWLQGPLLGFDTETTGVDVVTDRVVSAALVLRDGAGTSTRTWLLDPGVDIPAGATAINGITTEHARTHGAAPSIALEEIAAEIAAAQAAGVPLVAYNAAYDLALLEHELARHELPGLAERLSGGLLVLDPLVLDRHVDGSRRGPRKLVDLCEVYLVPTGELHTAEVDVVATLDLLAQLAGRHPQLLAATPTQLHATQVAAHEEWARSYNRWRARRGLSWPGADRGWPLTEEPSRAALLVRRLVWAAHWVAGVPHRLARRRRQRREE</sequence>